<dbReference type="EMBL" id="CP035758">
    <property type="protein sequence ID" value="QBD77463.1"/>
    <property type="molecule type" value="Genomic_DNA"/>
</dbReference>
<sequence>MIRFAGHYVLIAKKNQPTLWEDLHTFFTDPQADEGEWEEAPTWSKGLGRLEERRIRTITVLTPLFTREWSGVEQAFAIRRRVTHPLKCTQEVVYGITSFSPAQASPARLLE</sequence>
<keyword evidence="2" id="KW-1185">Reference proteome</keyword>
<dbReference type="Proteomes" id="UP000290365">
    <property type="component" value="Chromosome"/>
</dbReference>
<gene>
    <name evidence="1" type="ORF">EPA93_16275</name>
</gene>
<dbReference type="AlphaFoldDB" id="A0A4P6JQC7"/>
<organism evidence="1 2">
    <name type="scientific">Ktedonosporobacter rubrisoli</name>
    <dbReference type="NCBI Taxonomy" id="2509675"/>
    <lineage>
        <taxon>Bacteria</taxon>
        <taxon>Bacillati</taxon>
        <taxon>Chloroflexota</taxon>
        <taxon>Ktedonobacteria</taxon>
        <taxon>Ktedonobacterales</taxon>
        <taxon>Ktedonosporobacteraceae</taxon>
        <taxon>Ktedonosporobacter</taxon>
    </lineage>
</organism>
<name>A0A4P6JQC7_KTERU</name>
<proteinExistence type="predicted"/>
<dbReference type="OrthoDB" id="145986at2"/>
<protein>
    <submittedName>
        <fullName evidence="1">Uncharacterized protein</fullName>
    </submittedName>
</protein>
<accession>A0A4P6JQC7</accession>
<reference evidence="1 2" key="1">
    <citation type="submission" date="2019-01" db="EMBL/GenBank/DDBJ databases">
        <title>Ktedonosporobacter rubrisoli SCAWS-G2.</title>
        <authorList>
            <person name="Huang Y."/>
            <person name="Yan B."/>
        </authorList>
    </citation>
    <scope>NUCLEOTIDE SEQUENCE [LARGE SCALE GENOMIC DNA]</scope>
    <source>
        <strain evidence="1 2">SCAWS-G2</strain>
    </source>
</reference>
<dbReference type="KEGG" id="kbs:EPA93_16275"/>
<evidence type="ECO:0000313" key="1">
    <source>
        <dbReference type="EMBL" id="QBD77463.1"/>
    </source>
</evidence>
<dbReference type="RefSeq" id="WP_129888520.1">
    <property type="nucleotide sequence ID" value="NZ_CP035758.1"/>
</dbReference>
<evidence type="ECO:0000313" key="2">
    <source>
        <dbReference type="Proteomes" id="UP000290365"/>
    </source>
</evidence>